<proteinExistence type="predicted"/>
<dbReference type="EMBL" id="JBEAFC010000008">
    <property type="protein sequence ID" value="KAL1545079.1"/>
    <property type="molecule type" value="Genomic_DNA"/>
</dbReference>
<accession>A0ABD1GPM3</accession>
<reference evidence="1 2" key="1">
    <citation type="submission" date="2024-06" db="EMBL/GenBank/DDBJ databases">
        <title>A chromosome level genome sequence of Diviner's sage (Salvia divinorum).</title>
        <authorList>
            <person name="Ford S.A."/>
            <person name="Ro D.-K."/>
            <person name="Ness R.W."/>
            <person name="Phillips M.A."/>
        </authorList>
    </citation>
    <scope>NUCLEOTIDE SEQUENCE [LARGE SCALE GENOMIC DNA]</scope>
    <source>
        <strain evidence="1">SAF-2024a</strain>
        <tissue evidence="1">Leaf</tissue>
    </source>
</reference>
<dbReference type="AlphaFoldDB" id="A0ABD1GPM3"/>
<protein>
    <submittedName>
        <fullName evidence="1">Protein GAMETE CELL DEFECTIVE 1, mitochondrial-like</fullName>
    </submittedName>
</protein>
<sequence length="173" mass="19529">MKVEQLQRSFIEYTSGRYNEEFLDETAQLSNTNTAQLHNPRSLLTLQKPFSTHGGGGDKEADWTLHFGGTGPDLMSWDEGSSSWSTGLTKEHFDGEVVGKKVGALDPTHTQTRSRRPAYSDARWTDDELVRMRELEAANCWGKEFVDSWDNKMYETAMLMKQVREPGVPGGHT</sequence>
<gene>
    <name evidence="1" type="ORF">AAHA92_21848</name>
</gene>
<dbReference type="Proteomes" id="UP001567538">
    <property type="component" value="Unassembled WGS sequence"/>
</dbReference>
<name>A0ABD1GPM3_SALDI</name>
<evidence type="ECO:0000313" key="1">
    <source>
        <dbReference type="EMBL" id="KAL1545079.1"/>
    </source>
</evidence>
<comment type="caution">
    <text evidence="1">The sequence shown here is derived from an EMBL/GenBank/DDBJ whole genome shotgun (WGS) entry which is preliminary data.</text>
</comment>
<keyword evidence="2" id="KW-1185">Reference proteome</keyword>
<organism evidence="1 2">
    <name type="scientific">Salvia divinorum</name>
    <name type="common">Maria pastora</name>
    <name type="synonym">Diviner's sage</name>
    <dbReference type="NCBI Taxonomy" id="28513"/>
    <lineage>
        <taxon>Eukaryota</taxon>
        <taxon>Viridiplantae</taxon>
        <taxon>Streptophyta</taxon>
        <taxon>Embryophyta</taxon>
        <taxon>Tracheophyta</taxon>
        <taxon>Spermatophyta</taxon>
        <taxon>Magnoliopsida</taxon>
        <taxon>eudicotyledons</taxon>
        <taxon>Gunneridae</taxon>
        <taxon>Pentapetalae</taxon>
        <taxon>asterids</taxon>
        <taxon>lamiids</taxon>
        <taxon>Lamiales</taxon>
        <taxon>Lamiaceae</taxon>
        <taxon>Nepetoideae</taxon>
        <taxon>Mentheae</taxon>
        <taxon>Salviinae</taxon>
        <taxon>Salvia</taxon>
        <taxon>Salvia subgen. Calosphace</taxon>
    </lineage>
</organism>
<evidence type="ECO:0000313" key="2">
    <source>
        <dbReference type="Proteomes" id="UP001567538"/>
    </source>
</evidence>